<proteinExistence type="predicted"/>
<dbReference type="AlphaFoldDB" id="A0A7Y2LYX7"/>
<dbReference type="Proteomes" id="UP000543598">
    <property type="component" value="Unassembled WGS sequence"/>
</dbReference>
<keyword evidence="2" id="KW-1185">Reference proteome</keyword>
<name>A0A7Y2LYX7_9MICO</name>
<evidence type="ECO:0000313" key="1">
    <source>
        <dbReference type="EMBL" id="NNH03322.1"/>
    </source>
</evidence>
<reference evidence="1 2" key="1">
    <citation type="submission" date="2020-05" db="EMBL/GenBank/DDBJ databases">
        <title>MicrobeNet Type strains.</title>
        <authorList>
            <person name="Nicholson A.C."/>
        </authorList>
    </citation>
    <scope>NUCLEOTIDE SEQUENCE [LARGE SCALE GENOMIC DNA]</scope>
    <source>
        <strain evidence="1 2">JCM 14282</strain>
    </source>
</reference>
<evidence type="ECO:0000313" key="2">
    <source>
        <dbReference type="Proteomes" id="UP000543598"/>
    </source>
</evidence>
<accession>A0A7Y2LYX7</accession>
<organism evidence="1 2">
    <name type="scientific">Microbacterium ulmi</name>
    <dbReference type="NCBI Taxonomy" id="179095"/>
    <lineage>
        <taxon>Bacteria</taxon>
        <taxon>Bacillati</taxon>
        <taxon>Actinomycetota</taxon>
        <taxon>Actinomycetes</taxon>
        <taxon>Micrococcales</taxon>
        <taxon>Microbacteriaceae</taxon>
        <taxon>Microbacterium</taxon>
    </lineage>
</organism>
<comment type="caution">
    <text evidence="1">The sequence shown here is derived from an EMBL/GenBank/DDBJ whole genome shotgun (WGS) entry which is preliminary data.</text>
</comment>
<protein>
    <submittedName>
        <fullName evidence="1">Uncharacterized protein</fullName>
    </submittedName>
</protein>
<sequence>MADLPRLKRFAADHAFGLTAPLTAEQVRTLAEYWLPNLNFHEDERFHPIALADRFDMVKARLDELPPDVREQWRVGIHERGPGGIAVRVPHDPPVLYDPDGVAPSSVGNTQTFRKVRRIIAEGEAARAAMADAAVDGDAFVSSGASFSFANEHFGSTDLLLGGNNAVPGNPWVPRATEPAPGGAPGEVRPRMTVLAQYVNLLDVLRYDVLVSEADADPAAEDYPPDAMRRDFDLSEGLLRHDPDDDPTMPPLQRFQIDEKRRELILSLIEAENAGQSLPPLPPGWTLDGKSWRVIVEHAFLEYSFLYAYNDFERWQTAIFDNEHEGDDEGCCLVFHRREMNLAAQGDIRRAHPLAIITSVHEEYQDADLFQRIPSPAAGGGLGRDGVDLDVFIAGGSHATYLTPGTHDLVDYQDYWGYVDENDLWILAPLVLPISIILAILEHFIDTEDFTSEEGVHGGPGIPDTDPQGVATHVLTIPTSEAEHVYDGAHDDLLLLRAYPGKWGGHDGTVDVSPGFPPKTRRFLKRLLKNL</sequence>
<dbReference type="RefSeq" id="WP_167038755.1">
    <property type="nucleotide sequence ID" value="NZ_BAAANA010000001.1"/>
</dbReference>
<dbReference type="EMBL" id="JABEMB010000005">
    <property type="protein sequence ID" value="NNH03322.1"/>
    <property type="molecule type" value="Genomic_DNA"/>
</dbReference>
<gene>
    <name evidence="1" type="ORF">HLA99_05600</name>
</gene>